<feature type="region of interest" description="Disordered" evidence="11">
    <location>
        <begin position="328"/>
        <end position="349"/>
    </location>
</feature>
<evidence type="ECO:0000256" key="5">
    <source>
        <dbReference type="ARBA" id="ARBA00022448"/>
    </source>
</evidence>
<keyword evidence="6" id="KW-0963">Cytoplasm</keyword>
<evidence type="ECO:0000313" key="13">
    <source>
        <dbReference type="Proteomes" id="UP000095287"/>
    </source>
</evidence>
<evidence type="ECO:0000256" key="4">
    <source>
        <dbReference type="ARBA" id="ARBA00016856"/>
    </source>
</evidence>
<keyword evidence="9" id="KW-0539">Nucleus</keyword>
<dbReference type="PANTHER" id="PTHR13135">
    <property type="entry name" value="CYTOSOLIC RESINIFERATOXIN BINDING PROTEIN RBP-26"/>
    <property type="match status" value="1"/>
</dbReference>
<proteinExistence type="inferred from homology"/>
<sequence>MSGFRNVAAHGDSSDGELSSSGDEAVPLPPPKAEEPKSKRIRSIWTDVALEQSLDFVGRQVNVTGSQECKINRGAESYSAIKKPLRGALVAEFDKAEDPSAVQDSDDLFGDVAEVEEFGVGGRNRLKIPTEYSAETSRVFRGRGRGGTAYKRKSPTGRTSPSSSGFKKDGSSSNSSSRDSSLSRRGRGGARGGLQSSRGKRKYGSNNNLPLLPKGYSIEKLVSAEFEPGMSVESLTEQACEAMGETKKEMIAEVIAEIGEEKFHEIFNKVRETEINGGMMTALKDRRKTPGGVFMHFFRIDPSISQEFKDKILSVDFNFARRFIKAKKNNQNNARPATPQDDSQPVLKSAAEVYLNSAPAAEEEGEIMDES</sequence>
<reference evidence="14" key="1">
    <citation type="submission" date="2016-11" db="UniProtKB">
        <authorList>
            <consortium name="WormBaseParasite"/>
        </authorList>
    </citation>
    <scope>IDENTIFICATION</scope>
</reference>
<organism evidence="13 14">
    <name type="scientific">Steinernema glaseri</name>
    <dbReference type="NCBI Taxonomy" id="37863"/>
    <lineage>
        <taxon>Eukaryota</taxon>
        <taxon>Metazoa</taxon>
        <taxon>Ecdysozoa</taxon>
        <taxon>Nematoda</taxon>
        <taxon>Chromadorea</taxon>
        <taxon>Rhabditida</taxon>
        <taxon>Tylenchina</taxon>
        <taxon>Panagrolaimomorpha</taxon>
        <taxon>Strongyloidoidea</taxon>
        <taxon>Steinernematidae</taxon>
        <taxon>Steinernema</taxon>
    </lineage>
</organism>
<accession>A0A1I7Y211</accession>
<comment type="subcellular location">
    <subcellularLocation>
        <location evidence="2">Cytoplasm</location>
    </subcellularLocation>
    <subcellularLocation>
        <location evidence="1">Nucleus</location>
    </subcellularLocation>
</comment>
<name>A0A1I7Y211_9BILA</name>
<dbReference type="GO" id="GO:0006408">
    <property type="term" value="P:snRNA export from nucleus"/>
    <property type="evidence" value="ECO:0007669"/>
    <property type="project" value="InterPro"/>
</dbReference>
<evidence type="ECO:0000256" key="3">
    <source>
        <dbReference type="ARBA" id="ARBA00006094"/>
    </source>
</evidence>
<evidence type="ECO:0000256" key="6">
    <source>
        <dbReference type="ARBA" id="ARBA00022490"/>
    </source>
</evidence>
<evidence type="ECO:0000313" key="14">
    <source>
        <dbReference type="WBParaSite" id="L893_g1164.t1"/>
    </source>
</evidence>
<feature type="compositionally biased region" description="Basic residues" evidence="11">
    <location>
        <begin position="140"/>
        <end position="155"/>
    </location>
</feature>
<dbReference type="GO" id="GO:0015031">
    <property type="term" value="P:protein transport"/>
    <property type="evidence" value="ECO:0007669"/>
    <property type="project" value="UniProtKB-KW"/>
</dbReference>
<feature type="compositionally biased region" description="Low complexity" evidence="11">
    <location>
        <begin position="156"/>
        <end position="180"/>
    </location>
</feature>
<evidence type="ECO:0000256" key="2">
    <source>
        <dbReference type="ARBA" id="ARBA00004496"/>
    </source>
</evidence>
<feature type="region of interest" description="Disordered" evidence="11">
    <location>
        <begin position="1"/>
        <end position="41"/>
    </location>
</feature>
<dbReference type="PANTHER" id="PTHR13135:SF0">
    <property type="entry name" value="PHOSPHORYLATED ADAPTER RNA EXPORT PROTEIN"/>
    <property type="match status" value="1"/>
</dbReference>
<dbReference type="AlphaFoldDB" id="A0A1I7Y211"/>
<keyword evidence="8" id="KW-0653">Protein transport</keyword>
<dbReference type="InterPro" id="IPR039047">
    <property type="entry name" value="PHAX"/>
</dbReference>
<dbReference type="WBParaSite" id="L893_g1164.t1">
    <property type="protein sequence ID" value="L893_g1164.t1"/>
    <property type="gene ID" value="L893_g1164"/>
</dbReference>
<evidence type="ECO:0000256" key="7">
    <source>
        <dbReference type="ARBA" id="ARBA00022884"/>
    </source>
</evidence>
<feature type="region of interest" description="Disordered" evidence="11">
    <location>
        <begin position="137"/>
        <end position="209"/>
    </location>
</feature>
<keyword evidence="7" id="KW-0694">RNA-binding</keyword>
<dbReference type="GO" id="GO:0005634">
    <property type="term" value="C:nucleus"/>
    <property type="evidence" value="ECO:0007669"/>
    <property type="project" value="UniProtKB-SubCell"/>
</dbReference>
<evidence type="ECO:0000256" key="10">
    <source>
        <dbReference type="ARBA" id="ARBA00030834"/>
    </source>
</evidence>
<dbReference type="GO" id="GO:0003723">
    <property type="term" value="F:RNA binding"/>
    <property type="evidence" value="ECO:0007669"/>
    <property type="project" value="UniProtKB-KW"/>
</dbReference>
<dbReference type="GO" id="GO:0005737">
    <property type="term" value="C:cytoplasm"/>
    <property type="evidence" value="ECO:0007669"/>
    <property type="project" value="UniProtKB-SubCell"/>
</dbReference>
<dbReference type="Gene3D" id="1.10.10.1440">
    <property type="entry name" value="PHAX RNA-binding domain"/>
    <property type="match status" value="1"/>
</dbReference>
<evidence type="ECO:0000259" key="12">
    <source>
        <dbReference type="Pfam" id="PF10258"/>
    </source>
</evidence>
<keyword evidence="13" id="KW-1185">Reference proteome</keyword>
<dbReference type="Pfam" id="PF10258">
    <property type="entry name" value="PHAX_RNA-bd"/>
    <property type="match status" value="1"/>
</dbReference>
<feature type="compositionally biased region" description="Polar residues" evidence="11">
    <location>
        <begin position="329"/>
        <end position="343"/>
    </location>
</feature>
<evidence type="ECO:0000256" key="9">
    <source>
        <dbReference type="ARBA" id="ARBA00023242"/>
    </source>
</evidence>
<dbReference type="InterPro" id="IPR038092">
    <property type="entry name" value="PHAX_RNA-binding_sf"/>
</dbReference>
<comment type="similarity">
    <text evidence="3">Belongs to the PHAX family.</text>
</comment>
<evidence type="ECO:0000256" key="1">
    <source>
        <dbReference type="ARBA" id="ARBA00004123"/>
    </source>
</evidence>
<protein>
    <recommendedName>
        <fullName evidence="4">Phosphorylated adapter RNA export protein</fullName>
    </recommendedName>
    <alternativeName>
        <fullName evidence="10">RNA U small nuclear RNA export adapter protein</fullName>
    </alternativeName>
</protein>
<feature type="domain" description="Phosphorylated adapter RNA export protein RNA-binding" evidence="12">
    <location>
        <begin position="237"/>
        <end position="314"/>
    </location>
</feature>
<keyword evidence="5" id="KW-0813">Transport</keyword>
<dbReference type="InterPro" id="IPR019385">
    <property type="entry name" value="PHAX_RNA-binding_domain"/>
</dbReference>
<evidence type="ECO:0000256" key="11">
    <source>
        <dbReference type="SAM" id="MobiDB-lite"/>
    </source>
</evidence>
<dbReference type="Proteomes" id="UP000095287">
    <property type="component" value="Unplaced"/>
</dbReference>
<evidence type="ECO:0000256" key="8">
    <source>
        <dbReference type="ARBA" id="ARBA00022927"/>
    </source>
</evidence>